<evidence type="ECO:0000313" key="6">
    <source>
        <dbReference type="Proteomes" id="UP000184501"/>
    </source>
</evidence>
<feature type="DNA-binding region" description="H-T-H motif" evidence="2">
    <location>
        <begin position="51"/>
        <end position="70"/>
    </location>
</feature>
<name>A0A1M5J7W3_STRHI</name>
<dbReference type="RefSeq" id="WP_073487165.1">
    <property type="nucleotide sequence ID" value="NZ_FQVN01000008.1"/>
</dbReference>
<feature type="region of interest" description="Disordered" evidence="3">
    <location>
        <begin position="256"/>
        <end position="312"/>
    </location>
</feature>
<dbReference type="PRINTS" id="PR00455">
    <property type="entry name" value="HTHTETR"/>
</dbReference>
<dbReference type="GO" id="GO:0000976">
    <property type="term" value="F:transcription cis-regulatory region binding"/>
    <property type="evidence" value="ECO:0007669"/>
    <property type="project" value="TreeGrafter"/>
</dbReference>
<dbReference type="AlphaFoldDB" id="A0A1M5J7W3"/>
<dbReference type="EMBL" id="FQVN01000008">
    <property type="protein sequence ID" value="SHG36340.1"/>
    <property type="molecule type" value="Genomic_DNA"/>
</dbReference>
<dbReference type="GO" id="GO:0003700">
    <property type="term" value="F:DNA-binding transcription factor activity"/>
    <property type="evidence" value="ECO:0007669"/>
    <property type="project" value="TreeGrafter"/>
</dbReference>
<evidence type="ECO:0000259" key="4">
    <source>
        <dbReference type="PROSITE" id="PS50977"/>
    </source>
</evidence>
<evidence type="ECO:0000313" key="5">
    <source>
        <dbReference type="EMBL" id="SHG36340.1"/>
    </source>
</evidence>
<gene>
    <name evidence="5" type="ORF">SAMN05444320_108161</name>
</gene>
<feature type="compositionally biased region" description="Low complexity" evidence="3">
    <location>
        <begin position="256"/>
        <end position="292"/>
    </location>
</feature>
<evidence type="ECO:0000256" key="1">
    <source>
        <dbReference type="ARBA" id="ARBA00023125"/>
    </source>
</evidence>
<dbReference type="Gene3D" id="1.10.357.10">
    <property type="entry name" value="Tetracycline Repressor, domain 2"/>
    <property type="match status" value="1"/>
</dbReference>
<dbReference type="InterPro" id="IPR009057">
    <property type="entry name" value="Homeodomain-like_sf"/>
</dbReference>
<dbReference type="PANTHER" id="PTHR30055:SF160">
    <property type="entry name" value="TRANSCRIPTIONAL REGULATORY PROTEIN (PROBABLY ASNC-FAMILY)-RELATED"/>
    <property type="match status" value="1"/>
</dbReference>
<protein>
    <submittedName>
        <fullName evidence="5">Transcriptional regulator, TetR family</fullName>
    </submittedName>
</protein>
<sequence length="312" mass="33221">MEGSVKRQSGDHGERRPDARRERWRAHRAARRAEFVEAAIRAITRHGAGVGMDEIAAEAGVSKPVLYRHFTDKADVYLAVGQRGTEMLMDRLGPALARIERGDHTPRDWIRGAVGAYIGFVADHPELYHFVVRRRFVEGPDEAAAASTPDVVAEDKALIAAVLSRVIGDYLRLFEMDSGGAEVWGYGLVGMVQAAGDWWLERRSMSREALTDYLTQIIWHAVDGVLRSGGIYVEPDVPFDVALGAAAAPSPRLRLLSGGPGGATEATADTTTAGTTTNATNATGTRADATGASDPDASGQGAATPDDPASTG</sequence>
<dbReference type="STRING" id="2017.SAMN05444320_108161"/>
<dbReference type="InterPro" id="IPR001647">
    <property type="entry name" value="HTH_TetR"/>
</dbReference>
<dbReference type="PANTHER" id="PTHR30055">
    <property type="entry name" value="HTH-TYPE TRANSCRIPTIONAL REGULATOR RUTR"/>
    <property type="match status" value="1"/>
</dbReference>
<dbReference type="OrthoDB" id="4542604at2"/>
<evidence type="ECO:0000256" key="3">
    <source>
        <dbReference type="SAM" id="MobiDB-lite"/>
    </source>
</evidence>
<keyword evidence="1 2" id="KW-0238">DNA-binding</keyword>
<dbReference type="Pfam" id="PF19344">
    <property type="entry name" value="TetR_C_32"/>
    <property type="match status" value="1"/>
</dbReference>
<keyword evidence="6" id="KW-1185">Reference proteome</keyword>
<feature type="compositionally biased region" description="Basic and acidic residues" evidence="3">
    <location>
        <begin position="1"/>
        <end position="21"/>
    </location>
</feature>
<evidence type="ECO:0000256" key="2">
    <source>
        <dbReference type="PROSITE-ProRule" id="PRU00335"/>
    </source>
</evidence>
<dbReference type="Pfam" id="PF00440">
    <property type="entry name" value="TetR_N"/>
    <property type="match status" value="1"/>
</dbReference>
<dbReference type="PROSITE" id="PS50977">
    <property type="entry name" value="HTH_TETR_2"/>
    <property type="match status" value="1"/>
</dbReference>
<feature type="region of interest" description="Disordered" evidence="3">
    <location>
        <begin position="1"/>
        <end position="24"/>
    </location>
</feature>
<dbReference type="InterPro" id="IPR036271">
    <property type="entry name" value="Tet_transcr_reg_TetR-rel_C_sf"/>
</dbReference>
<dbReference type="InterPro" id="IPR050109">
    <property type="entry name" value="HTH-type_TetR-like_transc_reg"/>
</dbReference>
<proteinExistence type="predicted"/>
<dbReference type="Proteomes" id="UP000184501">
    <property type="component" value="Unassembled WGS sequence"/>
</dbReference>
<feature type="domain" description="HTH tetR-type" evidence="4">
    <location>
        <begin position="29"/>
        <end position="88"/>
    </location>
</feature>
<dbReference type="SUPFAM" id="SSF48498">
    <property type="entry name" value="Tetracyclin repressor-like, C-terminal domain"/>
    <property type="match status" value="1"/>
</dbReference>
<dbReference type="InterPro" id="IPR045823">
    <property type="entry name" value="TetR_C_32"/>
</dbReference>
<organism evidence="5 6">
    <name type="scientific">Streptoalloteichus hindustanus</name>
    <dbReference type="NCBI Taxonomy" id="2017"/>
    <lineage>
        <taxon>Bacteria</taxon>
        <taxon>Bacillati</taxon>
        <taxon>Actinomycetota</taxon>
        <taxon>Actinomycetes</taxon>
        <taxon>Pseudonocardiales</taxon>
        <taxon>Pseudonocardiaceae</taxon>
        <taxon>Streptoalloteichus</taxon>
    </lineage>
</organism>
<dbReference type="SUPFAM" id="SSF46689">
    <property type="entry name" value="Homeodomain-like"/>
    <property type="match status" value="1"/>
</dbReference>
<reference evidence="5 6" key="1">
    <citation type="submission" date="2016-11" db="EMBL/GenBank/DDBJ databases">
        <authorList>
            <person name="Jaros S."/>
            <person name="Januszkiewicz K."/>
            <person name="Wedrychowicz H."/>
        </authorList>
    </citation>
    <scope>NUCLEOTIDE SEQUENCE [LARGE SCALE GENOMIC DNA]</scope>
    <source>
        <strain evidence="5 6">DSM 44523</strain>
    </source>
</reference>
<accession>A0A1M5J7W3</accession>